<evidence type="ECO:0000256" key="13">
    <source>
        <dbReference type="SAM" id="MobiDB-lite"/>
    </source>
</evidence>
<comment type="similarity">
    <text evidence="12">Belongs to the G-protein coupled receptor 1 family.</text>
</comment>
<evidence type="ECO:0000256" key="7">
    <source>
        <dbReference type="ARBA" id="ARBA00023157"/>
    </source>
</evidence>
<dbReference type="GO" id="GO:0005886">
    <property type="term" value="C:plasma membrane"/>
    <property type="evidence" value="ECO:0007669"/>
    <property type="project" value="UniProtKB-SubCell"/>
</dbReference>
<dbReference type="Pfam" id="PF00001">
    <property type="entry name" value="7tm_1"/>
    <property type="match status" value="1"/>
</dbReference>
<dbReference type="AlphaFoldDB" id="C3XVU5"/>
<keyword evidence="7" id="KW-1015">Disulfide bond</keyword>
<feature type="transmembrane region" description="Helical" evidence="14">
    <location>
        <begin position="219"/>
        <end position="241"/>
    </location>
</feature>
<feature type="transmembrane region" description="Helical" evidence="14">
    <location>
        <begin position="174"/>
        <end position="196"/>
    </location>
</feature>
<accession>C3XVU5</accession>
<evidence type="ECO:0000256" key="4">
    <source>
        <dbReference type="ARBA" id="ARBA00022989"/>
    </source>
</evidence>
<evidence type="ECO:0000256" key="11">
    <source>
        <dbReference type="ARBA" id="ARBA00025478"/>
    </source>
</evidence>
<dbReference type="InterPro" id="IPR000276">
    <property type="entry name" value="GPCR_Rhodpsn"/>
</dbReference>
<evidence type="ECO:0000313" key="16">
    <source>
        <dbReference type="EMBL" id="EEN67888.1"/>
    </source>
</evidence>
<keyword evidence="4 14" id="KW-1133">Transmembrane helix</keyword>
<dbReference type="eggNOG" id="KOG3656">
    <property type="taxonomic scope" value="Eukaryota"/>
</dbReference>
<keyword evidence="10 12" id="KW-0807">Transducer</keyword>
<dbReference type="InParanoid" id="C3XVU5"/>
<feature type="transmembrane region" description="Helical" evidence="14">
    <location>
        <begin position="99"/>
        <end position="120"/>
    </location>
</feature>
<evidence type="ECO:0000259" key="15">
    <source>
        <dbReference type="PROSITE" id="PS50262"/>
    </source>
</evidence>
<keyword evidence="6 14" id="KW-0472">Membrane</keyword>
<dbReference type="InterPro" id="IPR017452">
    <property type="entry name" value="GPCR_Rhodpsn_7TM"/>
</dbReference>
<feature type="transmembrane region" description="Helical" evidence="14">
    <location>
        <begin position="140"/>
        <end position="162"/>
    </location>
</feature>
<dbReference type="PROSITE" id="PS00237">
    <property type="entry name" value="G_PROTEIN_RECEP_F1_1"/>
    <property type="match status" value="1"/>
</dbReference>
<evidence type="ECO:0000256" key="10">
    <source>
        <dbReference type="ARBA" id="ARBA00023224"/>
    </source>
</evidence>
<gene>
    <name evidence="16" type="ORF">BRAFLDRAFT_83095</name>
</gene>
<dbReference type="FunFam" id="1.20.1070.10:FF:000416">
    <property type="entry name" value="Uncharacterized protein"/>
    <property type="match status" value="1"/>
</dbReference>
<dbReference type="SUPFAM" id="SSF81321">
    <property type="entry name" value="Family A G protein-coupled receptor-like"/>
    <property type="match status" value="1"/>
</dbReference>
<keyword evidence="5 12" id="KW-0297">G-protein coupled receptor</keyword>
<evidence type="ECO:0000256" key="1">
    <source>
        <dbReference type="ARBA" id="ARBA00004651"/>
    </source>
</evidence>
<comment type="function">
    <text evidence="11">Receptor for NPAF (A-18-F-amide) and NPFF (F-8-F-amide) neuropeptides, also known as morphine-modulating peptides. Can also be activated by a variety of naturally occurring or synthetic FMRF-amide like ligands. This receptor mediates its action by association with G proteins that activate a phosphatidylinositol-calcium second messenger system.</text>
</comment>
<evidence type="ECO:0000256" key="2">
    <source>
        <dbReference type="ARBA" id="ARBA00022475"/>
    </source>
</evidence>
<evidence type="ECO:0000256" key="14">
    <source>
        <dbReference type="SAM" id="Phobius"/>
    </source>
</evidence>
<keyword evidence="8 12" id="KW-0675">Receptor</keyword>
<feature type="transmembrane region" description="Helical" evidence="14">
    <location>
        <begin position="58"/>
        <end position="87"/>
    </location>
</feature>
<dbReference type="PROSITE" id="PS50262">
    <property type="entry name" value="G_PROTEIN_RECEP_F1_2"/>
    <property type="match status" value="1"/>
</dbReference>
<evidence type="ECO:0000256" key="6">
    <source>
        <dbReference type="ARBA" id="ARBA00023136"/>
    </source>
</evidence>
<evidence type="ECO:0000256" key="9">
    <source>
        <dbReference type="ARBA" id="ARBA00023180"/>
    </source>
</evidence>
<feature type="transmembrane region" description="Helical" evidence="14">
    <location>
        <begin position="279"/>
        <end position="301"/>
    </location>
</feature>
<feature type="region of interest" description="Disordered" evidence="13">
    <location>
        <begin position="370"/>
        <end position="401"/>
    </location>
</feature>
<reference evidence="16" key="1">
    <citation type="journal article" date="2008" name="Nature">
        <title>The amphioxus genome and the evolution of the chordate karyotype.</title>
        <authorList>
            <consortium name="US DOE Joint Genome Institute (JGI-PGF)"/>
            <person name="Putnam N.H."/>
            <person name="Butts T."/>
            <person name="Ferrier D.E.K."/>
            <person name="Furlong R.F."/>
            <person name="Hellsten U."/>
            <person name="Kawashima T."/>
            <person name="Robinson-Rechavi M."/>
            <person name="Shoguchi E."/>
            <person name="Terry A."/>
            <person name="Yu J.-K."/>
            <person name="Benito-Gutierrez E.L."/>
            <person name="Dubchak I."/>
            <person name="Garcia-Fernandez J."/>
            <person name="Gibson-Brown J.J."/>
            <person name="Grigoriev I.V."/>
            <person name="Horton A.C."/>
            <person name="de Jong P.J."/>
            <person name="Jurka J."/>
            <person name="Kapitonov V.V."/>
            <person name="Kohara Y."/>
            <person name="Kuroki Y."/>
            <person name="Lindquist E."/>
            <person name="Lucas S."/>
            <person name="Osoegawa K."/>
            <person name="Pennacchio L.A."/>
            <person name="Salamov A.A."/>
            <person name="Satou Y."/>
            <person name="Sauka-Spengler T."/>
            <person name="Schmutz J."/>
            <person name="Shin-I T."/>
            <person name="Toyoda A."/>
            <person name="Bronner-Fraser M."/>
            <person name="Fujiyama A."/>
            <person name="Holland L.Z."/>
            <person name="Holland P.W.H."/>
            <person name="Satoh N."/>
            <person name="Rokhsar D.S."/>
        </authorList>
    </citation>
    <scope>NUCLEOTIDE SEQUENCE [LARGE SCALE GENOMIC DNA]</scope>
    <source>
        <strain evidence="16">S238N-H82</strain>
        <tissue evidence="16">Testes</tissue>
    </source>
</reference>
<protein>
    <recommendedName>
        <fullName evidence="15">G-protein coupled receptors family 1 profile domain-containing protein</fullName>
    </recommendedName>
</protein>
<feature type="domain" description="G-protein coupled receptors family 1 profile" evidence="15">
    <location>
        <begin position="78"/>
        <end position="337"/>
    </location>
</feature>
<feature type="transmembrane region" description="Helical" evidence="14">
    <location>
        <begin position="321"/>
        <end position="340"/>
    </location>
</feature>
<dbReference type="PANTHER" id="PTHR24241:SF76">
    <property type="entry name" value="NEUROPEPTIDE SIFAMIDE RECEPTOR"/>
    <property type="match status" value="1"/>
</dbReference>
<name>C3XVU5_BRAFL</name>
<proteinExistence type="inferred from homology"/>
<evidence type="ECO:0000256" key="12">
    <source>
        <dbReference type="RuleBase" id="RU000688"/>
    </source>
</evidence>
<evidence type="ECO:0000256" key="8">
    <source>
        <dbReference type="ARBA" id="ARBA00023170"/>
    </source>
</evidence>
<dbReference type="Gene3D" id="1.20.1070.10">
    <property type="entry name" value="Rhodopsin 7-helix transmembrane proteins"/>
    <property type="match status" value="1"/>
</dbReference>
<dbReference type="GO" id="GO:0008188">
    <property type="term" value="F:neuropeptide receptor activity"/>
    <property type="evidence" value="ECO:0007669"/>
    <property type="project" value="InterPro"/>
</dbReference>
<evidence type="ECO:0000256" key="3">
    <source>
        <dbReference type="ARBA" id="ARBA00022692"/>
    </source>
</evidence>
<organism>
    <name type="scientific">Branchiostoma floridae</name>
    <name type="common">Florida lancelet</name>
    <name type="synonym">Amphioxus</name>
    <dbReference type="NCBI Taxonomy" id="7739"/>
    <lineage>
        <taxon>Eukaryota</taxon>
        <taxon>Metazoa</taxon>
        <taxon>Chordata</taxon>
        <taxon>Cephalochordata</taxon>
        <taxon>Leptocardii</taxon>
        <taxon>Amphioxiformes</taxon>
        <taxon>Branchiostomatidae</taxon>
        <taxon>Branchiostoma</taxon>
    </lineage>
</organism>
<dbReference type="InterPro" id="IPR005395">
    <property type="entry name" value="NPFF_rcpt"/>
</dbReference>
<dbReference type="PANTHER" id="PTHR24241">
    <property type="entry name" value="NEUROPEPTIDE RECEPTOR-RELATED G-PROTEIN COUPLED RECEPTOR"/>
    <property type="match status" value="1"/>
</dbReference>
<keyword evidence="9" id="KW-0325">Glycoprotein</keyword>
<dbReference type="PRINTS" id="PR01570">
    <property type="entry name" value="NPFFRECEPTOR"/>
</dbReference>
<keyword evidence="3 12" id="KW-0812">Transmembrane</keyword>
<comment type="subcellular location">
    <subcellularLocation>
        <location evidence="1">Cell membrane</location>
        <topology evidence="1">Multi-pass membrane protein</topology>
    </subcellularLocation>
</comment>
<dbReference type="PRINTS" id="PR00237">
    <property type="entry name" value="GPCRRHODOPSN"/>
</dbReference>
<keyword evidence="2" id="KW-1003">Cell membrane</keyword>
<dbReference type="SMART" id="SM01381">
    <property type="entry name" value="7TM_GPCR_Srsx"/>
    <property type="match status" value="1"/>
</dbReference>
<dbReference type="EMBL" id="GG666469">
    <property type="protein sequence ID" value="EEN67888.1"/>
    <property type="molecule type" value="Genomic_DNA"/>
</dbReference>
<sequence length="439" mass="48554">MVYSGSVNFVTRMSRMAWNVTTPASFLDGYVYNMTENTTAIIGSCQDLGTNPKYKQSIPIVVLLIVVYGLVILACLCGNGLVCIVVAKNRSMRTVTNYFIANLAVTDLLVGVFCTPITLIDNFQTGWEFGALMCKLLPTVQGIAYGASVFTLVAIAVDRYLAVTAPNDGKLTGMCTFCIILVIWLSAIIIMAPISFATKFDKDDKTCYEYWTFPDGHRLYTLALFVMCYLAPLVAITSLYIRIAVRLYNTSVRSSAHCGAWGTTGAASKLGYKVRVFKMLVVVVVIFTLLHLPLHTVTFLVDYGDLSCDVKESIFKYGYPIAHWLAFVNSCVNPIVYGCMNRNFRKGFASAFRRAGLPCCTLRRMNNLRNTSDKRRRSTNRTTPNAENLEDPAKLKGSPDTGEIELVAVPNDVTRRHNSHRCTGNAEPTVGVVSWISQV</sequence>
<dbReference type="CDD" id="cd15207">
    <property type="entry name" value="7tmA_NPFFR"/>
    <property type="match status" value="1"/>
</dbReference>
<evidence type="ECO:0000256" key="5">
    <source>
        <dbReference type="ARBA" id="ARBA00023040"/>
    </source>
</evidence>